<dbReference type="RefSeq" id="WP_096497545.1">
    <property type="nucleotide sequence ID" value="NZ_CP023445.1"/>
</dbReference>
<dbReference type="PANTHER" id="PTHR39515:SF2">
    <property type="entry name" value="HTH-TYPE TRANSCRIPTIONAL REGULATOR RV0880"/>
    <property type="match status" value="1"/>
</dbReference>
<keyword evidence="1" id="KW-0805">Transcription regulation</keyword>
<proteinExistence type="predicted"/>
<dbReference type="Proteomes" id="UP000218505">
    <property type="component" value="Chromosome"/>
</dbReference>
<evidence type="ECO:0000259" key="4">
    <source>
        <dbReference type="PROSITE" id="PS50995"/>
    </source>
</evidence>
<dbReference type="PROSITE" id="PS01117">
    <property type="entry name" value="HTH_MARR_1"/>
    <property type="match status" value="1"/>
</dbReference>
<name>A0A290ZFY4_9PSEU</name>
<keyword evidence="3" id="KW-0804">Transcription</keyword>
<evidence type="ECO:0000256" key="2">
    <source>
        <dbReference type="ARBA" id="ARBA00023125"/>
    </source>
</evidence>
<dbReference type="InterPro" id="IPR036388">
    <property type="entry name" value="WH-like_DNA-bd_sf"/>
</dbReference>
<reference evidence="5" key="1">
    <citation type="submission" date="2017-09" db="EMBL/GenBank/DDBJ databases">
        <title>Complete Genome Sequence of ansamitocin-producing Bacterium Actinosynnema pretiosum X47.</title>
        <authorList>
            <person name="Cao G."/>
            <person name="Zong G."/>
            <person name="Zhong C."/>
            <person name="Fu J."/>
        </authorList>
    </citation>
    <scope>NUCLEOTIDE SEQUENCE [LARGE SCALE GENOMIC DNA]</scope>
    <source>
        <strain evidence="5">X47</strain>
    </source>
</reference>
<dbReference type="Gene3D" id="1.10.10.10">
    <property type="entry name" value="Winged helix-like DNA-binding domain superfamily/Winged helix DNA-binding domain"/>
    <property type="match status" value="1"/>
</dbReference>
<dbReference type="PROSITE" id="PS50995">
    <property type="entry name" value="HTH_MARR_2"/>
    <property type="match status" value="1"/>
</dbReference>
<dbReference type="InterPro" id="IPR023187">
    <property type="entry name" value="Tscrpt_reg_MarR-type_CS"/>
</dbReference>
<dbReference type="InterPro" id="IPR036390">
    <property type="entry name" value="WH_DNA-bd_sf"/>
</dbReference>
<dbReference type="InterPro" id="IPR052526">
    <property type="entry name" value="HTH-type_Bedaq_tolerance"/>
</dbReference>
<dbReference type="SUPFAM" id="SSF46785">
    <property type="entry name" value="Winged helix' DNA-binding domain"/>
    <property type="match status" value="1"/>
</dbReference>
<protein>
    <submittedName>
        <fullName evidence="5">MarR family transcriptional regulator</fullName>
    </submittedName>
</protein>
<sequence length="172" mass="18548">MTTPEDAHGGGRSDEGLADRFGTALVRLNKMHAALSANLSKAGIDKASFILLANLAQMGPSRASALAEAVFSDPSTVSRQVAGLVKDGLVERRADPDDGRASVLAVTDNGLSLLHERRRVRNAALARLFSDWSTHDWTTFVEHFERFVEGYEKALPDFIAEGGQGPRSEGEK</sequence>
<dbReference type="GO" id="GO:0003677">
    <property type="term" value="F:DNA binding"/>
    <property type="evidence" value="ECO:0007669"/>
    <property type="project" value="UniProtKB-KW"/>
</dbReference>
<dbReference type="AlphaFoldDB" id="A0A290ZFY4"/>
<dbReference type="GO" id="GO:0003700">
    <property type="term" value="F:DNA-binding transcription factor activity"/>
    <property type="evidence" value="ECO:0007669"/>
    <property type="project" value="InterPro"/>
</dbReference>
<evidence type="ECO:0000313" key="6">
    <source>
        <dbReference type="Proteomes" id="UP000218505"/>
    </source>
</evidence>
<feature type="domain" description="HTH marR-type" evidence="4">
    <location>
        <begin position="18"/>
        <end position="149"/>
    </location>
</feature>
<dbReference type="KEGG" id="apre:CNX65_01570"/>
<evidence type="ECO:0000256" key="3">
    <source>
        <dbReference type="ARBA" id="ARBA00023163"/>
    </source>
</evidence>
<organism evidence="5 6">
    <name type="scientific">Actinosynnema pretiosum</name>
    <dbReference type="NCBI Taxonomy" id="42197"/>
    <lineage>
        <taxon>Bacteria</taxon>
        <taxon>Bacillati</taxon>
        <taxon>Actinomycetota</taxon>
        <taxon>Actinomycetes</taxon>
        <taxon>Pseudonocardiales</taxon>
        <taxon>Pseudonocardiaceae</taxon>
        <taxon>Actinosynnema</taxon>
    </lineage>
</organism>
<accession>A0A290ZFY4</accession>
<evidence type="ECO:0000256" key="1">
    <source>
        <dbReference type="ARBA" id="ARBA00023015"/>
    </source>
</evidence>
<dbReference type="InterPro" id="IPR000835">
    <property type="entry name" value="HTH_MarR-typ"/>
</dbReference>
<dbReference type="PANTHER" id="PTHR39515">
    <property type="entry name" value="CONSERVED PROTEIN"/>
    <property type="match status" value="1"/>
</dbReference>
<keyword evidence="2" id="KW-0238">DNA-binding</keyword>
<dbReference type="Pfam" id="PF01047">
    <property type="entry name" value="MarR"/>
    <property type="match status" value="1"/>
</dbReference>
<dbReference type="SMART" id="SM00347">
    <property type="entry name" value="HTH_MARR"/>
    <property type="match status" value="1"/>
</dbReference>
<evidence type="ECO:0000313" key="5">
    <source>
        <dbReference type="EMBL" id="ATE57917.1"/>
    </source>
</evidence>
<dbReference type="EMBL" id="CP023445">
    <property type="protein sequence ID" value="ATE57917.1"/>
    <property type="molecule type" value="Genomic_DNA"/>
</dbReference>
<gene>
    <name evidence="5" type="ORF">CNX65_01570</name>
</gene>
<keyword evidence="6" id="KW-1185">Reference proteome</keyword>